<feature type="chain" id="PRO_5008904132" evidence="2">
    <location>
        <begin position="20"/>
        <end position="163"/>
    </location>
</feature>
<keyword evidence="4" id="KW-1185">Reference proteome</keyword>
<comment type="caution">
    <text evidence="3">The sequence shown here is derived from an EMBL/GenBank/DDBJ whole genome shotgun (WGS) entry which is preliminary data.</text>
</comment>
<feature type="compositionally biased region" description="Acidic residues" evidence="1">
    <location>
        <begin position="71"/>
        <end position="88"/>
    </location>
</feature>
<dbReference type="EMBL" id="LJIJ01001082">
    <property type="protein sequence ID" value="ODM93066.1"/>
    <property type="molecule type" value="Genomic_DNA"/>
</dbReference>
<organism evidence="3 4">
    <name type="scientific">Orchesella cincta</name>
    <name type="common">Springtail</name>
    <name type="synonym">Podura cincta</name>
    <dbReference type="NCBI Taxonomy" id="48709"/>
    <lineage>
        <taxon>Eukaryota</taxon>
        <taxon>Metazoa</taxon>
        <taxon>Ecdysozoa</taxon>
        <taxon>Arthropoda</taxon>
        <taxon>Hexapoda</taxon>
        <taxon>Collembola</taxon>
        <taxon>Entomobryomorpha</taxon>
        <taxon>Entomobryoidea</taxon>
        <taxon>Orchesellidae</taxon>
        <taxon>Orchesellinae</taxon>
        <taxon>Orchesella</taxon>
    </lineage>
</organism>
<dbReference type="AlphaFoldDB" id="A0A1D2MJ57"/>
<proteinExistence type="predicted"/>
<gene>
    <name evidence="3" type="ORF">Ocin01_13615</name>
</gene>
<name>A0A1D2MJ57_ORCCI</name>
<evidence type="ECO:0000313" key="3">
    <source>
        <dbReference type="EMBL" id="ODM93066.1"/>
    </source>
</evidence>
<sequence>MCSIQCFIFLFCILNFTSAIPKPLDELPTTTQQNNKLVIPAMARKAGGNWKPELVAGSRMSGGQADNPDQQPEDDDSSSSYYDDEEEPECRRDEYYHVRGKQCVPIRCPGGNANRDSKTGECRDDWGVNNYGWRGNSYGMNRRPYVYRSTWWRHGRTTGFKRG</sequence>
<dbReference type="OMA" id="WHRRIRY"/>
<protein>
    <submittedName>
        <fullName evidence="3">Tenascin-R</fullName>
    </submittedName>
</protein>
<feature type="region of interest" description="Disordered" evidence="1">
    <location>
        <begin position="53"/>
        <end position="93"/>
    </location>
</feature>
<keyword evidence="2" id="KW-0732">Signal</keyword>
<accession>A0A1D2MJ57</accession>
<evidence type="ECO:0000256" key="2">
    <source>
        <dbReference type="SAM" id="SignalP"/>
    </source>
</evidence>
<evidence type="ECO:0000313" key="4">
    <source>
        <dbReference type="Proteomes" id="UP000094527"/>
    </source>
</evidence>
<feature type="signal peptide" evidence="2">
    <location>
        <begin position="1"/>
        <end position="19"/>
    </location>
</feature>
<reference evidence="3 4" key="1">
    <citation type="journal article" date="2016" name="Genome Biol. Evol.">
        <title>Gene Family Evolution Reflects Adaptation to Soil Environmental Stressors in the Genome of the Collembolan Orchesella cincta.</title>
        <authorList>
            <person name="Faddeeva-Vakhrusheva A."/>
            <person name="Derks M.F."/>
            <person name="Anvar S.Y."/>
            <person name="Agamennone V."/>
            <person name="Suring W."/>
            <person name="Smit S."/>
            <person name="van Straalen N.M."/>
            <person name="Roelofs D."/>
        </authorList>
    </citation>
    <scope>NUCLEOTIDE SEQUENCE [LARGE SCALE GENOMIC DNA]</scope>
    <source>
        <tissue evidence="3">Mixed pool</tissue>
    </source>
</reference>
<evidence type="ECO:0000256" key="1">
    <source>
        <dbReference type="SAM" id="MobiDB-lite"/>
    </source>
</evidence>
<dbReference type="Proteomes" id="UP000094527">
    <property type="component" value="Unassembled WGS sequence"/>
</dbReference>